<dbReference type="AlphaFoldDB" id="A0A1I4W1S5"/>
<dbReference type="Proteomes" id="UP000199036">
    <property type="component" value="Unassembled WGS sequence"/>
</dbReference>
<keyword evidence="2 4" id="KW-0808">Transferase</keyword>
<dbReference type="STRING" id="913024.SAMN05421741_10117"/>
<sequence length="210" mass="24247">MDKYKETFDTWNKIAELYQDKFMKLDLYNDTYDFFCDAIAKPNAKLLEIGCGPGNITKYLLEKNSHFDILGIDIAPNMIELAKKNNPTANFSVMDTREINTLTTKFDGIIAGFCLPYLSQTECEDLIYNSYELLNNNGVIYLSFVEGNEKESGFKVGNAGRVYFYYHNLNDLKDRLIKTKFQEIEIFKVAYKRSETESEIHTILIAKKIA</sequence>
<dbReference type="GO" id="GO:0032259">
    <property type="term" value="P:methylation"/>
    <property type="evidence" value="ECO:0007669"/>
    <property type="project" value="UniProtKB-KW"/>
</dbReference>
<dbReference type="CDD" id="cd02440">
    <property type="entry name" value="AdoMet_MTases"/>
    <property type="match status" value="1"/>
</dbReference>
<keyword evidence="5" id="KW-1185">Reference proteome</keyword>
<keyword evidence="1 4" id="KW-0489">Methyltransferase</keyword>
<gene>
    <name evidence="4" type="ORF">SAMN05421741_10117</name>
</gene>
<dbReference type="InterPro" id="IPR029063">
    <property type="entry name" value="SAM-dependent_MTases_sf"/>
</dbReference>
<evidence type="ECO:0000259" key="3">
    <source>
        <dbReference type="Pfam" id="PF13649"/>
    </source>
</evidence>
<evidence type="ECO:0000313" key="4">
    <source>
        <dbReference type="EMBL" id="SFN07451.1"/>
    </source>
</evidence>
<dbReference type="Pfam" id="PF13649">
    <property type="entry name" value="Methyltransf_25"/>
    <property type="match status" value="1"/>
</dbReference>
<dbReference type="GO" id="GO:0008168">
    <property type="term" value="F:methyltransferase activity"/>
    <property type="evidence" value="ECO:0007669"/>
    <property type="project" value="UniProtKB-KW"/>
</dbReference>
<reference evidence="5" key="1">
    <citation type="submission" date="2016-10" db="EMBL/GenBank/DDBJ databases">
        <authorList>
            <person name="Varghese N."/>
            <person name="Submissions S."/>
        </authorList>
    </citation>
    <scope>NUCLEOTIDE SEQUENCE [LARGE SCALE GENOMIC DNA]</scope>
    <source>
        <strain evidence="5">DS-12</strain>
    </source>
</reference>
<accession>A0A1I4W1S5</accession>
<proteinExistence type="predicted"/>
<name>A0A1I4W1S5_9FLAO</name>
<dbReference type="InterPro" id="IPR041698">
    <property type="entry name" value="Methyltransf_25"/>
</dbReference>
<organism evidence="4 5">
    <name type="scientific">Paenimyroides ummariense</name>
    <dbReference type="NCBI Taxonomy" id="913024"/>
    <lineage>
        <taxon>Bacteria</taxon>
        <taxon>Pseudomonadati</taxon>
        <taxon>Bacteroidota</taxon>
        <taxon>Flavobacteriia</taxon>
        <taxon>Flavobacteriales</taxon>
        <taxon>Flavobacteriaceae</taxon>
        <taxon>Paenimyroides</taxon>
    </lineage>
</organism>
<dbReference type="RefSeq" id="WP_091517302.1">
    <property type="nucleotide sequence ID" value="NZ_FOVI01000001.1"/>
</dbReference>
<dbReference type="OrthoDB" id="9789123at2"/>
<evidence type="ECO:0000256" key="2">
    <source>
        <dbReference type="ARBA" id="ARBA00022679"/>
    </source>
</evidence>
<dbReference type="SUPFAM" id="SSF53335">
    <property type="entry name" value="S-adenosyl-L-methionine-dependent methyltransferases"/>
    <property type="match status" value="1"/>
</dbReference>
<dbReference type="PANTHER" id="PTHR43861:SF1">
    <property type="entry name" value="TRANS-ACONITATE 2-METHYLTRANSFERASE"/>
    <property type="match status" value="1"/>
</dbReference>
<feature type="domain" description="Methyltransferase" evidence="3">
    <location>
        <begin position="47"/>
        <end position="138"/>
    </location>
</feature>
<dbReference type="EMBL" id="FOVI01000001">
    <property type="protein sequence ID" value="SFN07451.1"/>
    <property type="molecule type" value="Genomic_DNA"/>
</dbReference>
<dbReference type="PANTHER" id="PTHR43861">
    <property type="entry name" value="TRANS-ACONITATE 2-METHYLTRANSFERASE-RELATED"/>
    <property type="match status" value="1"/>
</dbReference>
<evidence type="ECO:0000256" key="1">
    <source>
        <dbReference type="ARBA" id="ARBA00022603"/>
    </source>
</evidence>
<dbReference type="Gene3D" id="3.40.50.150">
    <property type="entry name" value="Vaccinia Virus protein VP39"/>
    <property type="match status" value="1"/>
</dbReference>
<evidence type="ECO:0000313" key="5">
    <source>
        <dbReference type="Proteomes" id="UP000199036"/>
    </source>
</evidence>
<protein>
    <submittedName>
        <fullName evidence="4">Methyltransferase domain-containing protein</fullName>
    </submittedName>
</protein>